<reference evidence="2" key="2">
    <citation type="submission" date="2022-10" db="EMBL/GenBank/DDBJ databases">
        <authorList>
            <person name="Aronson H.S."/>
        </authorList>
    </citation>
    <scope>NUCLEOTIDE SEQUENCE</scope>
    <source>
        <strain evidence="2">RS19-109</strain>
    </source>
</reference>
<feature type="domain" description="HD-GYP" evidence="1">
    <location>
        <begin position="137"/>
        <end position="327"/>
    </location>
</feature>
<evidence type="ECO:0000313" key="2">
    <source>
        <dbReference type="EMBL" id="MDG4476724.1"/>
    </source>
</evidence>
<dbReference type="Pfam" id="PF13487">
    <property type="entry name" value="HD_5"/>
    <property type="match status" value="1"/>
</dbReference>
<dbReference type="InterPro" id="IPR003607">
    <property type="entry name" value="HD/PDEase_dom"/>
</dbReference>
<comment type="caution">
    <text evidence="2">The sequence shown here is derived from an EMBL/GenBank/DDBJ whole genome shotgun (WGS) entry which is preliminary data.</text>
</comment>
<organism evidence="2 3">
    <name type="scientific">Thiovibrio frasassiensis</name>
    <dbReference type="NCBI Taxonomy" id="2984131"/>
    <lineage>
        <taxon>Bacteria</taxon>
        <taxon>Pseudomonadati</taxon>
        <taxon>Thermodesulfobacteriota</taxon>
        <taxon>Desulfobulbia</taxon>
        <taxon>Desulfobulbales</taxon>
        <taxon>Thiovibrionaceae</taxon>
        <taxon>Thiovibrio</taxon>
    </lineage>
</organism>
<gene>
    <name evidence="2" type="ORF">OLX77_11225</name>
</gene>
<dbReference type="PROSITE" id="PS51832">
    <property type="entry name" value="HD_GYP"/>
    <property type="match status" value="1"/>
</dbReference>
<dbReference type="SUPFAM" id="SSF109604">
    <property type="entry name" value="HD-domain/PDEase-like"/>
    <property type="match status" value="1"/>
</dbReference>
<accession>A0A9X4RMF7</accession>
<reference evidence="2" key="1">
    <citation type="journal article" date="2022" name="bioRxiv">
        <title>Thiovibrio frasassiensisgen. nov., sp. nov., an autotrophic, elemental sulfur disproportionating bacterium isolated from sulfidic karst sediment, and proposal of Thiovibrionaceae fam. nov.</title>
        <authorList>
            <person name="Aronson H."/>
            <person name="Thomas C."/>
            <person name="Bhattacharyya M."/>
            <person name="Eckstein S."/>
            <person name="Jensen S."/>
            <person name="Barco R."/>
            <person name="Macalady J."/>
            <person name="Amend J."/>
        </authorList>
    </citation>
    <scope>NUCLEOTIDE SEQUENCE</scope>
    <source>
        <strain evidence="2">RS19-109</strain>
    </source>
</reference>
<evidence type="ECO:0000313" key="3">
    <source>
        <dbReference type="Proteomes" id="UP001154240"/>
    </source>
</evidence>
<dbReference type="EMBL" id="JAPHEH010000001">
    <property type="protein sequence ID" value="MDG4476724.1"/>
    <property type="molecule type" value="Genomic_DNA"/>
</dbReference>
<proteinExistence type="predicted"/>
<evidence type="ECO:0000259" key="1">
    <source>
        <dbReference type="PROSITE" id="PS51832"/>
    </source>
</evidence>
<dbReference type="Gene3D" id="1.10.3210.10">
    <property type="entry name" value="Hypothetical protein af1432"/>
    <property type="match status" value="1"/>
</dbReference>
<dbReference type="CDD" id="cd00077">
    <property type="entry name" value="HDc"/>
    <property type="match status" value="1"/>
</dbReference>
<dbReference type="SMART" id="SM00471">
    <property type="entry name" value="HDc"/>
    <property type="match status" value="1"/>
</dbReference>
<dbReference type="PANTHER" id="PTHR43155">
    <property type="entry name" value="CYCLIC DI-GMP PHOSPHODIESTERASE PA4108-RELATED"/>
    <property type="match status" value="1"/>
</dbReference>
<dbReference type="RefSeq" id="WP_307633689.1">
    <property type="nucleotide sequence ID" value="NZ_JAPHEH010000001.1"/>
</dbReference>
<dbReference type="InterPro" id="IPR037522">
    <property type="entry name" value="HD_GYP_dom"/>
</dbReference>
<protein>
    <submittedName>
        <fullName evidence="2">HD domain-containing protein</fullName>
    </submittedName>
</protein>
<keyword evidence="3" id="KW-1185">Reference proteome</keyword>
<sequence>MKMSTVITDDEYVVITKDFLLKDDQYLNFDIYGSSSSFSQEKPVLLASKDSEIVNLKLAIANLQFGQLYIKKQDEGPFNLFLEKTLQSVLDNTETPVEKKAIVLYSCAKNAVTDVFNNPRSGKNVARVQNIAEGLIKLIMDNASSASMLAKLCTHDFYTFTHSVNVCVFGINFWQMLGFGNADQELQDFAIGCLLHDIGKSQISKNILKKPGPLNKEETKVVRQHPELGYILMKEYLAKSSLDIILYHHERFDGSGYPDGRNMQNIPTEAKIASIADVYDALTTNRPYAGARKPFDALKVMLEQMDGHFDQEQLVAFIRILGGETVS</sequence>
<dbReference type="AlphaFoldDB" id="A0A9X4RMF7"/>
<name>A0A9X4RMF7_9BACT</name>
<dbReference type="PANTHER" id="PTHR43155:SF2">
    <property type="entry name" value="CYCLIC DI-GMP PHOSPHODIESTERASE PA4108"/>
    <property type="match status" value="1"/>
</dbReference>
<dbReference type="Proteomes" id="UP001154240">
    <property type="component" value="Unassembled WGS sequence"/>
</dbReference>